<gene>
    <name evidence="2" type="ORF">JI746_22200</name>
</gene>
<sequence length="177" mass="19166">MSTILANGLTYWVLVLATLAGIHTMRSKAIATGSYRWAYLTSLVMLPGTYLHELAHATAGLFLNAQPLKLSVVPRIADEVPTFGTTEFGNLTWYNAAPVGLAPLALIPLSLVLCGLTTWDTPALKMAEAFLVGSVLYSSIPSYIDMAFAKRYWWGPFLVAGTLGGLGYWLYTLAVSM</sequence>
<keyword evidence="1" id="KW-0812">Transmembrane</keyword>
<feature type="transmembrane region" description="Helical" evidence="1">
    <location>
        <begin position="123"/>
        <end position="140"/>
    </location>
</feature>
<proteinExistence type="predicted"/>
<comment type="caution">
    <text evidence="2">The sequence shown here is derived from an EMBL/GenBank/DDBJ whole genome shotgun (WGS) entry which is preliminary data.</text>
</comment>
<evidence type="ECO:0000313" key="3">
    <source>
        <dbReference type="Proteomes" id="UP000622707"/>
    </source>
</evidence>
<dbReference type="RefSeq" id="WP_201692466.1">
    <property type="nucleotide sequence ID" value="NZ_JAEQND010000013.1"/>
</dbReference>
<protein>
    <submittedName>
        <fullName evidence="2">Uncharacterized protein</fullName>
    </submittedName>
</protein>
<feature type="transmembrane region" description="Helical" evidence="1">
    <location>
        <begin position="93"/>
        <end position="116"/>
    </location>
</feature>
<feature type="transmembrane region" description="Helical" evidence="1">
    <location>
        <begin position="37"/>
        <end position="63"/>
    </location>
</feature>
<feature type="transmembrane region" description="Helical" evidence="1">
    <location>
        <begin position="6"/>
        <end position="25"/>
    </location>
</feature>
<keyword evidence="1" id="KW-0472">Membrane</keyword>
<organism evidence="2 3">
    <name type="scientific">Ramlibacter alkalitolerans</name>
    <dbReference type="NCBI Taxonomy" id="2039631"/>
    <lineage>
        <taxon>Bacteria</taxon>
        <taxon>Pseudomonadati</taxon>
        <taxon>Pseudomonadota</taxon>
        <taxon>Betaproteobacteria</taxon>
        <taxon>Burkholderiales</taxon>
        <taxon>Comamonadaceae</taxon>
        <taxon>Ramlibacter</taxon>
    </lineage>
</organism>
<evidence type="ECO:0000313" key="2">
    <source>
        <dbReference type="EMBL" id="MBL0427835.1"/>
    </source>
</evidence>
<reference evidence="2 3" key="1">
    <citation type="journal article" date="2017" name="Int. J. Syst. Evol. Microbiol.">
        <title>Ramlibacter alkalitolerans sp. nov., alkali-tolerant bacterium isolated from soil of ginseng.</title>
        <authorList>
            <person name="Lee D.H."/>
            <person name="Cha C.J."/>
        </authorList>
    </citation>
    <scope>NUCLEOTIDE SEQUENCE [LARGE SCALE GENOMIC DNA]</scope>
    <source>
        <strain evidence="2 3">KACC 19305</strain>
    </source>
</reference>
<dbReference type="EMBL" id="JAEQND010000013">
    <property type="protein sequence ID" value="MBL0427835.1"/>
    <property type="molecule type" value="Genomic_DNA"/>
</dbReference>
<feature type="transmembrane region" description="Helical" evidence="1">
    <location>
        <begin position="152"/>
        <end position="171"/>
    </location>
</feature>
<accession>A0ABS1JU66</accession>
<name>A0ABS1JU66_9BURK</name>
<keyword evidence="1" id="KW-1133">Transmembrane helix</keyword>
<dbReference type="Proteomes" id="UP000622707">
    <property type="component" value="Unassembled WGS sequence"/>
</dbReference>
<keyword evidence="3" id="KW-1185">Reference proteome</keyword>
<evidence type="ECO:0000256" key="1">
    <source>
        <dbReference type="SAM" id="Phobius"/>
    </source>
</evidence>